<reference evidence="1" key="1">
    <citation type="submission" date="2023-10" db="EMBL/GenBank/DDBJ databases">
        <authorList>
            <person name="Rodriguez Cubillos JULIANA M."/>
            <person name="De Vega J."/>
        </authorList>
    </citation>
    <scope>NUCLEOTIDE SEQUENCE</scope>
</reference>
<gene>
    <name evidence="1" type="ORF">MILVUS5_LOCUS31587</name>
</gene>
<sequence length="366" mass="41145">MDLAHVLHMNGDVEEASYANNSLIQQKAISLGTSSRIKAITNLYCAVYPRSFAIAELGCSSGPNTLSVIYEVIKVVEKLCQELNHKSPEYKIFLNDLPGNDFNSVFKSLDNFKNKLRDEIETEMGPCYFFGVPGSFYDRIFPNQSLHFVHSSYSLHWLSKVPNGVDNNKSNIYVTNTSPSNVLKAYYEQFHIDFSLFLKYRAQELVEGGCMILTFLGRESDDPLALGKGSSYGWELLAMALNDMVVEGIIEEEKLNTFNIPNYYPSPSEVKLEVQTEGSFSINQMEVSEIMGADGVYNTNAFDSKSEMYESVAKGTRAIIEPLMIVHFGEGVIDEAFDRFKIILESGISKERTKITNLTITLIRKP</sequence>
<dbReference type="EMBL" id="CASHSV030000513">
    <property type="protein sequence ID" value="CAJ2666850.1"/>
    <property type="molecule type" value="Genomic_DNA"/>
</dbReference>
<accession>A0ACB0LE15</accession>
<proteinExistence type="predicted"/>
<comment type="caution">
    <text evidence="1">The sequence shown here is derived from an EMBL/GenBank/DDBJ whole genome shotgun (WGS) entry which is preliminary data.</text>
</comment>
<protein>
    <submittedName>
        <fullName evidence="1">Uncharacterized protein</fullName>
    </submittedName>
</protein>
<name>A0ACB0LE15_TRIPR</name>
<evidence type="ECO:0000313" key="1">
    <source>
        <dbReference type="EMBL" id="CAJ2666850.1"/>
    </source>
</evidence>
<evidence type="ECO:0000313" key="2">
    <source>
        <dbReference type="Proteomes" id="UP001177021"/>
    </source>
</evidence>
<organism evidence="1 2">
    <name type="scientific">Trifolium pratense</name>
    <name type="common">Red clover</name>
    <dbReference type="NCBI Taxonomy" id="57577"/>
    <lineage>
        <taxon>Eukaryota</taxon>
        <taxon>Viridiplantae</taxon>
        <taxon>Streptophyta</taxon>
        <taxon>Embryophyta</taxon>
        <taxon>Tracheophyta</taxon>
        <taxon>Spermatophyta</taxon>
        <taxon>Magnoliopsida</taxon>
        <taxon>eudicotyledons</taxon>
        <taxon>Gunneridae</taxon>
        <taxon>Pentapetalae</taxon>
        <taxon>rosids</taxon>
        <taxon>fabids</taxon>
        <taxon>Fabales</taxon>
        <taxon>Fabaceae</taxon>
        <taxon>Papilionoideae</taxon>
        <taxon>50 kb inversion clade</taxon>
        <taxon>NPAAA clade</taxon>
        <taxon>Hologalegina</taxon>
        <taxon>IRL clade</taxon>
        <taxon>Trifolieae</taxon>
        <taxon>Trifolium</taxon>
    </lineage>
</organism>
<keyword evidence="2" id="KW-1185">Reference proteome</keyword>
<dbReference type="Proteomes" id="UP001177021">
    <property type="component" value="Unassembled WGS sequence"/>
</dbReference>